<evidence type="ECO:0000256" key="7">
    <source>
        <dbReference type="SAM" id="Phobius"/>
    </source>
</evidence>
<dbReference type="EMBL" id="RBAM01000003">
    <property type="protein sequence ID" value="RKN75186.1"/>
    <property type="molecule type" value="Genomic_DNA"/>
</dbReference>
<gene>
    <name evidence="8" type="ORF">D7231_06910</name>
</gene>
<evidence type="ECO:0000313" key="8">
    <source>
        <dbReference type="EMBL" id="RKN75186.1"/>
    </source>
</evidence>
<accession>A0A3B0BU79</accession>
<evidence type="ECO:0000256" key="6">
    <source>
        <dbReference type="SAM" id="MobiDB-lite"/>
    </source>
</evidence>
<reference evidence="8 9" key="1">
    <citation type="journal article" date="2015" name="Antonie Van Leeuwenhoek">
        <title>Streptomyces klenkii sp. nov., isolated from deep marine sediment.</title>
        <authorList>
            <person name="Veyisoglu A."/>
            <person name="Sahin N."/>
        </authorList>
    </citation>
    <scope>NUCLEOTIDE SEQUENCE [LARGE SCALE GENOMIC DNA]</scope>
    <source>
        <strain evidence="8 9">KCTC 29202</strain>
    </source>
</reference>
<dbReference type="PANTHER" id="PTHR31885">
    <property type="entry name" value="GH04784P"/>
    <property type="match status" value="1"/>
</dbReference>
<evidence type="ECO:0000256" key="5">
    <source>
        <dbReference type="ARBA" id="ARBA00023136"/>
    </source>
</evidence>
<evidence type="ECO:0000256" key="4">
    <source>
        <dbReference type="ARBA" id="ARBA00022989"/>
    </source>
</evidence>
<proteinExistence type="inferred from homology"/>
<sequence>MAAGASSGGPRHGGRGRSRARARRVRAHRALTALFGAAALAHLGALLAAPSAALFTKPALMPLLAAYVLARGGPRLLVVALLFGCGGDTLLQVGGDVPFLLGMGSFAAGHVCYLVLCSRHGSPGGARTRRLAAGYGAAWLVTVALLWPGLEAGLRVPVALYSLLLVTMALCATRTLPLAAAGGALFVVSDTLIATGVAGWPQAPAAQFWVMLTYIGAQLLLAEGILRSAILPDAEGAGREPGPSAHKRERQRTASRASTMPKP</sequence>
<dbReference type="AlphaFoldDB" id="A0A3B0BU79"/>
<evidence type="ECO:0000256" key="2">
    <source>
        <dbReference type="ARBA" id="ARBA00007375"/>
    </source>
</evidence>
<evidence type="ECO:0000256" key="3">
    <source>
        <dbReference type="ARBA" id="ARBA00022692"/>
    </source>
</evidence>
<dbReference type="InterPro" id="IPR012506">
    <property type="entry name" value="TMEM86B-like"/>
</dbReference>
<dbReference type="Proteomes" id="UP000270343">
    <property type="component" value="Unassembled WGS sequence"/>
</dbReference>
<keyword evidence="4 7" id="KW-1133">Transmembrane helix</keyword>
<comment type="caution">
    <text evidence="8">The sequence shown here is derived from an EMBL/GenBank/DDBJ whole genome shotgun (WGS) entry which is preliminary data.</text>
</comment>
<feature type="compositionally biased region" description="Basic residues" evidence="6">
    <location>
        <begin position="12"/>
        <end position="21"/>
    </location>
</feature>
<evidence type="ECO:0000313" key="9">
    <source>
        <dbReference type="Proteomes" id="UP000270343"/>
    </source>
</evidence>
<comment type="subcellular location">
    <subcellularLocation>
        <location evidence="1">Membrane</location>
        <topology evidence="1">Multi-pass membrane protein</topology>
    </subcellularLocation>
</comment>
<feature type="transmembrane region" description="Helical" evidence="7">
    <location>
        <begin position="27"/>
        <end position="46"/>
    </location>
</feature>
<evidence type="ECO:0000256" key="1">
    <source>
        <dbReference type="ARBA" id="ARBA00004141"/>
    </source>
</evidence>
<dbReference type="PANTHER" id="PTHR31885:SF6">
    <property type="entry name" value="GH04784P"/>
    <property type="match status" value="1"/>
</dbReference>
<organism evidence="8 9">
    <name type="scientific">Streptomyces klenkii</name>
    <dbReference type="NCBI Taxonomy" id="1420899"/>
    <lineage>
        <taxon>Bacteria</taxon>
        <taxon>Bacillati</taxon>
        <taxon>Actinomycetota</taxon>
        <taxon>Actinomycetes</taxon>
        <taxon>Kitasatosporales</taxon>
        <taxon>Streptomycetaceae</taxon>
        <taxon>Streptomyces</taxon>
    </lineage>
</organism>
<dbReference type="Pfam" id="PF07947">
    <property type="entry name" value="YhhN"/>
    <property type="match status" value="1"/>
</dbReference>
<protein>
    <submittedName>
        <fullName evidence="8">Lysoplasmalogenase</fullName>
    </submittedName>
</protein>
<feature type="transmembrane region" description="Helical" evidence="7">
    <location>
        <begin position="130"/>
        <end position="148"/>
    </location>
</feature>
<feature type="region of interest" description="Disordered" evidence="6">
    <location>
        <begin position="1"/>
        <end position="21"/>
    </location>
</feature>
<feature type="region of interest" description="Disordered" evidence="6">
    <location>
        <begin position="234"/>
        <end position="263"/>
    </location>
</feature>
<comment type="similarity">
    <text evidence="2">Belongs to the TMEM86 family.</text>
</comment>
<feature type="compositionally biased region" description="Polar residues" evidence="6">
    <location>
        <begin position="254"/>
        <end position="263"/>
    </location>
</feature>
<feature type="compositionally biased region" description="Gly residues" evidence="6">
    <location>
        <begin position="1"/>
        <end position="11"/>
    </location>
</feature>
<name>A0A3B0BU79_9ACTN</name>
<keyword evidence="9" id="KW-1185">Reference proteome</keyword>
<dbReference type="GO" id="GO:0016787">
    <property type="term" value="F:hydrolase activity"/>
    <property type="evidence" value="ECO:0007669"/>
    <property type="project" value="TreeGrafter"/>
</dbReference>
<keyword evidence="5 7" id="KW-0472">Membrane</keyword>
<feature type="transmembrane region" description="Helical" evidence="7">
    <location>
        <begin position="99"/>
        <end position="118"/>
    </location>
</feature>
<dbReference type="GO" id="GO:0016020">
    <property type="term" value="C:membrane"/>
    <property type="evidence" value="ECO:0007669"/>
    <property type="project" value="UniProtKB-SubCell"/>
</dbReference>
<keyword evidence="3 7" id="KW-0812">Transmembrane</keyword>
<dbReference type="OrthoDB" id="4227931at2"/>